<organism evidence="3 4">
    <name type="scientific">Dyadobacter frigoris</name>
    <dbReference type="NCBI Taxonomy" id="2576211"/>
    <lineage>
        <taxon>Bacteria</taxon>
        <taxon>Pseudomonadati</taxon>
        <taxon>Bacteroidota</taxon>
        <taxon>Cytophagia</taxon>
        <taxon>Cytophagales</taxon>
        <taxon>Spirosomataceae</taxon>
        <taxon>Dyadobacter</taxon>
    </lineage>
</organism>
<dbReference type="InterPro" id="IPR004291">
    <property type="entry name" value="Transposase_IS66_central"/>
</dbReference>
<proteinExistence type="predicted"/>
<comment type="caution">
    <text evidence="3">The sequence shown here is derived from an EMBL/GenBank/DDBJ whole genome shotgun (WGS) entry which is preliminary data.</text>
</comment>
<evidence type="ECO:0000259" key="2">
    <source>
        <dbReference type="Pfam" id="PF13817"/>
    </source>
</evidence>
<dbReference type="PANTHER" id="PTHR33678">
    <property type="entry name" value="BLL1576 PROTEIN"/>
    <property type="match status" value="1"/>
</dbReference>
<reference evidence="3 4" key="1">
    <citation type="submission" date="2019-05" db="EMBL/GenBank/DDBJ databases">
        <title>Dyadobacter AR-3-8 sp. nov., isolated from arctic soil.</title>
        <authorList>
            <person name="Chaudhary D.K."/>
        </authorList>
    </citation>
    <scope>NUCLEOTIDE SEQUENCE [LARGE SCALE GENOMIC DNA]</scope>
    <source>
        <strain evidence="3 4">AR-3-8</strain>
    </source>
</reference>
<keyword evidence="4" id="KW-1185">Reference proteome</keyword>
<evidence type="ECO:0000313" key="4">
    <source>
        <dbReference type="Proteomes" id="UP000304900"/>
    </source>
</evidence>
<dbReference type="PANTHER" id="PTHR33678:SF1">
    <property type="entry name" value="BLL1576 PROTEIN"/>
    <property type="match status" value="1"/>
</dbReference>
<feature type="domain" description="Transposase IS66 central" evidence="1">
    <location>
        <begin position="7"/>
        <end position="97"/>
    </location>
</feature>
<dbReference type="EMBL" id="SZVO01000002">
    <property type="protein sequence ID" value="TKT93397.1"/>
    <property type="molecule type" value="Genomic_DNA"/>
</dbReference>
<dbReference type="Pfam" id="PF13817">
    <property type="entry name" value="DDE_Tnp_IS66_C"/>
    <property type="match status" value="1"/>
</dbReference>
<name>A0A4U6DAQ6_9BACT</name>
<gene>
    <name evidence="3" type="ORF">FDK13_05980</name>
</gene>
<accession>A0A4U6DAQ6</accession>
<feature type="domain" description="Transposase IS66 C-terminal" evidence="2">
    <location>
        <begin position="104"/>
        <end position="140"/>
    </location>
</feature>
<dbReference type="RefSeq" id="WP_137339073.1">
    <property type="nucleotide sequence ID" value="NZ_BSQH01000011.1"/>
</dbReference>
<dbReference type="InterPro" id="IPR052344">
    <property type="entry name" value="Transposase-related"/>
</dbReference>
<dbReference type="Pfam" id="PF03050">
    <property type="entry name" value="DDE_Tnp_IS66"/>
    <property type="match status" value="1"/>
</dbReference>
<evidence type="ECO:0000313" key="3">
    <source>
        <dbReference type="EMBL" id="TKT93397.1"/>
    </source>
</evidence>
<dbReference type="AlphaFoldDB" id="A0A4U6DAQ6"/>
<sequence>MRQQQLDWEQKTKLRQEKSVPVLLELKEWMTQQLPLVIPKSPLGQAIAYSLPRWEGLSAYALHGQIEIDNNLAENVIRPLAIGRKSFLFAGSHQAAEMTAAMYSFMATCKKNGVDEQEWLKDVFERIQSHKQKDLYQLLPNNWEKFRNLEN</sequence>
<evidence type="ECO:0000259" key="1">
    <source>
        <dbReference type="Pfam" id="PF03050"/>
    </source>
</evidence>
<dbReference type="InterPro" id="IPR039552">
    <property type="entry name" value="IS66_C"/>
</dbReference>
<protein>
    <submittedName>
        <fullName evidence="3">IS66 family transposase</fullName>
    </submittedName>
</protein>
<dbReference type="Proteomes" id="UP000304900">
    <property type="component" value="Unassembled WGS sequence"/>
</dbReference>
<dbReference type="OrthoDB" id="953817at2"/>